<dbReference type="Pfam" id="PF13248">
    <property type="entry name" value="Zn_ribbon_3"/>
    <property type="match status" value="1"/>
</dbReference>
<keyword evidence="2" id="KW-0812">Transmembrane</keyword>
<feature type="domain" description="Putative zinc-ribbon" evidence="3">
    <location>
        <begin position="7"/>
        <end position="29"/>
    </location>
</feature>
<keyword evidence="5" id="KW-1185">Reference proteome</keyword>
<sequence length="179" mass="18793">MQNDLLVCPNCGNYVAVGMPNCPYCGRVLTNVGYSNQGSVPPPQQVNTPAPNFNPNPNSNTQMEVPVSQPPTSKKVQDSKTSGSSAVEPLSLAGFLLGLLSLIAQWGGLLGSVAIVTAALALNKHVRGKDKALAIAGIILGVVSLVCLIVELIYLGHTLSSFTHLLNSLRNGIQQLINH</sequence>
<dbReference type="RefSeq" id="WP_052696271.1">
    <property type="nucleotide sequence ID" value="NZ_JAAEDY010000002.1"/>
</dbReference>
<comment type="caution">
    <text evidence="4">The sequence shown here is derived from an EMBL/GenBank/DDBJ whole genome shotgun (WGS) entry which is preliminary data.</text>
</comment>
<dbReference type="OrthoDB" id="2329756at2"/>
<dbReference type="STRING" id="1218508.JG29_04200"/>
<evidence type="ECO:0000313" key="5">
    <source>
        <dbReference type="Proteomes" id="UP000033695"/>
    </source>
</evidence>
<feature type="transmembrane region" description="Helical" evidence="2">
    <location>
        <begin position="92"/>
        <end position="120"/>
    </location>
</feature>
<evidence type="ECO:0000256" key="1">
    <source>
        <dbReference type="SAM" id="MobiDB-lite"/>
    </source>
</evidence>
<dbReference type="HOGENOM" id="CLU_1501677_0_0_9"/>
<reference evidence="4 5" key="1">
    <citation type="submission" date="2014-12" db="EMBL/GenBank/DDBJ databases">
        <title>Comparative genomics of the lactic acid bacteria isolated from the honey bee gut.</title>
        <authorList>
            <person name="Ellegaard K.M."/>
            <person name="Tamarit D."/>
            <person name="Javelind E."/>
            <person name="Olofsson T."/>
            <person name="Andersson S.G."/>
            <person name="Vasquez A."/>
        </authorList>
    </citation>
    <scope>NUCLEOTIDE SEQUENCE [LARGE SCALE GENOMIC DNA]</scope>
    <source>
        <strain evidence="4 5">Hon2</strain>
    </source>
</reference>
<feature type="compositionally biased region" description="Polar residues" evidence="1">
    <location>
        <begin position="70"/>
        <end position="82"/>
    </location>
</feature>
<feature type="region of interest" description="Disordered" evidence="1">
    <location>
        <begin position="36"/>
        <end position="82"/>
    </location>
</feature>
<feature type="transmembrane region" description="Helical" evidence="2">
    <location>
        <begin position="132"/>
        <end position="155"/>
    </location>
</feature>
<evidence type="ECO:0000259" key="3">
    <source>
        <dbReference type="Pfam" id="PF13248"/>
    </source>
</evidence>
<dbReference type="AlphaFoldDB" id="A0A0F4KZI6"/>
<keyword evidence="2" id="KW-1133">Transmembrane helix</keyword>
<gene>
    <name evidence="4" type="ORF">JG29_04200</name>
</gene>
<evidence type="ECO:0000313" key="4">
    <source>
        <dbReference type="EMBL" id="KJY51369.1"/>
    </source>
</evidence>
<feature type="compositionally biased region" description="Low complexity" evidence="1">
    <location>
        <begin position="47"/>
        <end position="60"/>
    </location>
</feature>
<name>A0A0F4KZI6_9LACO</name>
<dbReference type="PATRIC" id="fig|1218508.4.peg.428"/>
<proteinExistence type="predicted"/>
<dbReference type="InterPro" id="IPR059113">
    <property type="entry name" value="Znf_ribbon"/>
</dbReference>
<protein>
    <recommendedName>
        <fullName evidence="3">Putative zinc-ribbon domain-containing protein</fullName>
    </recommendedName>
</protein>
<dbReference type="Proteomes" id="UP000033695">
    <property type="component" value="Unassembled WGS sequence"/>
</dbReference>
<keyword evidence="2" id="KW-0472">Membrane</keyword>
<evidence type="ECO:0000256" key="2">
    <source>
        <dbReference type="SAM" id="Phobius"/>
    </source>
</evidence>
<accession>A0A0F4KZI6</accession>
<dbReference type="EMBL" id="JXBZ01000002">
    <property type="protein sequence ID" value="KJY51369.1"/>
    <property type="molecule type" value="Genomic_DNA"/>
</dbReference>
<organism evidence="4 5">
    <name type="scientific">Bombilactobacillus mellis</name>
    <dbReference type="NCBI Taxonomy" id="1218508"/>
    <lineage>
        <taxon>Bacteria</taxon>
        <taxon>Bacillati</taxon>
        <taxon>Bacillota</taxon>
        <taxon>Bacilli</taxon>
        <taxon>Lactobacillales</taxon>
        <taxon>Lactobacillaceae</taxon>
        <taxon>Bombilactobacillus</taxon>
    </lineage>
</organism>